<feature type="domain" description="Helicase C-terminal" evidence="21">
    <location>
        <begin position="358"/>
        <end position="518"/>
    </location>
</feature>
<keyword evidence="8" id="KW-0862">Zinc</keyword>
<gene>
    <name evidence="23" type="ORF">MAM1_0150c06637</name>
</gene>
<dbReference type="PROSITE" id="PS51194">
    <property type="entry name" value="HELICASE_CTER"/>
    <property type="match status" value="1"/>
</dbReference>
<feature type="compositionally biased region" description="Low complexity" evidence="18">
    <location>
        <begin position="816"/>
        <end position="846"/>
    </location>
</feature>
<dbReference type="GO" id="GO:0003743">
    <property type="term" value="F:translation initiation factor activity"/>
    <property type="evidence" value="ECO:0007669"/>
    <property type="project" value="UniProtKB-KW"/>
</dbReference>
<dbReference type="EMBL" id="DF836439">
    <property type="protein sequence ID" value="GAN07144.1"/>
    <property type="molecule type" value="Genomic_DNA"/>
</dbReference>
<evidence type="ECO:0000256" key="18">
    <source>
        <dbReference type="SAM" id="MobiDB-lite"/>
    </source>
</evidence>
<dbReference type="InterPro" id="IPR011545">
    <property type="entry name" value="DEAD/DEAH_box_helicase_dom"/>
</dbReference>
<keyword evidence="9" id="KW-0067">ATP-binding</keyword>
<feature type="compositionally biased region" description="Low complexity" evidence="18">
    <location>
        <begin position="741"/>
        <end position="800"/>
    </location>
</feature>
<feature type="compositionally biased region" description="Polar residues" evidence="18">
    <location>
        <begin position="12"/>
        <end position="33"/>
    </location>
</feature>
<dbReference type="GO" id="GO:0008270">
    <property type="term" value="F:zinc ion binding"/>
    <property type="evidence" value="ECO:0007669"/>
    <property type="project" value="UniProtKB-KW"/>
</dbReference>
<evidence type="ECO:0000256" key="16">
    <source>
        <dbReference type="PROSITE-ProRule" id="PRU00322"/>
    </source>
</evidence>
<dbReference type="AlphaFoldDB" id="A0A0C9MIE6"/>
<dbReference type="SMART" id="SM00490">
    <property type="entry name" value="HELICc"/>
    <property type="match status" value="1"/>
</dbReference>
<proteinExistence type="inferred from homology"/>
<keyword evidence="3" id="KW-0479">Metal-binding</keyword>
<feature type="compositionally biased region" description="Polar residues" evidence="18">
    <location>
        <begin position="720"/>
        <end position="738"/>
    </location>
</feature>
<dbReference type="InterPro" id="IPR000629">
    <property type="entry name" value="RNA-helicase_DEAD-box_CS"/>
</dbReference>
<feature type="domain" description="DEAD-box RNA helicase Q" evidence="22">
    <location>
        <begin position="126"/>
        <end position="154"/>
    </location>
</feature>
<dbReference type="PROSITE" id="PS51192">
    <property type="entry name" value="HELICASE_ATP_BIND_1"/>
    <property type="match status" value="1"/>
</dbReference>
<sequence>MSWDPSAAGFSTDFSNGDVQNDFASGNVQSDYGNNGGDQQRSERPPRPEPTEEQLQHRSYNWASNRARYEFNENAVDENGMAPRDATLEAELFEENSAEQQTSLDFSKYEKIPVRVERGTAPPPIRNFDEADLHPVMKDNVRLAKYSNPTPVQTYSIPIVTSGKDLMACAQTGSGKTAAFLVPTLSALFANAKELQKPRPAPYEYRTYKAEPLILIIAPTRELCSQIFDECRRFTYRSSLRPCAVYGGADSIGQIRQLERGCDVLAAAPGRLMDFIQRGKIGLGRVKYLILDEADRMLDMGFEAVIRAIAQKNGMPQDRQTLLFSATFPRAIRVLARDFLRPDYLFLKVGRVGGTSNDITQKVMYVEEDEKREALRALLNSQPPSRTLIFVETKRSADSLDHYLYERSFPSTSIHGDRTQMEREDALLAFKRGKCPILVATAVAARGIDIRNVMHVINYDMPQDMDEYIHRIGRTARVGKSGLATSFYNDRSDLLAPELTKLLQECKQEIPDFLQSYVTEDMTFDEDLDDNDVQAPSYAGQEYVPMERNAPGAPQGYNNAEATGAADGAWDSGNAGGGNAGRPGDWNCPDCGISNFASRYECFKCSTARPEGAGGNAGGRQSSGRPGDWNCPDCGISNFASRYECFKCSTARPEGAGGDAGERRGPRPRRDGDWDCSGCSAVNYANRTECFRCQAPKEGGDSYGGDSYGGDASYGYDNSTPADTNTNLDSTNWDSSAQAGWGASEPAAATPAAGGWGASEPAAAAPAASSGGWAPEPAAAAPAASSGGWGEPAPAAAAPAPAQPPAAKPTPPPAAAAPAAGGWGEAPPAAAGGWGEAPSAANGAGW</sequence>
<comment type="function">
    <text evidence="14">ATP-binding RNA helicase involved in translation initiation. Remodels RNA in response to ADP and ATP concentrations by facilitating disruption, but also formation of RNA duplexes.</text>
</comment>
<evidence type="ECO:0000256" key="12">
    <source>
        <dbReference type="ARBA" id="ARBA00024397"/>
    </source>
</evidence>
<feature type="region of interest" description="Disordered" evidence="18">
    <location>
        <begin position="714"/>
        <end position="846"/>
    </location>
</feature>
<keyword evidence="7" id="KW-0347">Helicase</keyword>
<dbReference type="SMART" id="SM00547">
    <property type="entry name" value="ZnF_RBZ"/>
    <property type="match status" value="3"/>
</dbReference>
<dbReference type="FunFam" id="3.40.50.300:FF:000397">
    <property type="entry name" value="Probable ATP-dependent RNA helicase DDX4"/>
    <property type="match status" value="1"/>
</dbReference>
<keyword evidence="24" id="KW-1185">Reference proteome</keyword>
<feature type="domain" description="RanBP2-type" evidence="19">
    <location>
        <begin position="625"/>
        <end position="654"/>
    </location>
</feature>
<dbReference type="GO" id="GO:0003724">
    <property type="term" value="F:RNA helicase activity"/>
    <property type="evidence" value="ECO:0007669"/>
    <property type="project" value="UniProtKB-EC"/>
</dbReference>
<evidence type="ECO:0000256" key="5">
    <source>
        <dbReference type="ARBA" id="ARBA00022771"/>
    </source>
</evidence>
<dbReference type="InterPro" id="IPR001876">
    <property type="entry name" value="Znf_RanBP2"/>
</dbReference>
<dbReference type="CDD" id="cd18787">
    <property type="entry name" value="SF2_C_DEAD"/>
    <property type="match status" value="1"/>
</dbReference>
<dbReference type="SUPFAM" id="SSF90209">
    <property type="entry name" value="Ran binding protein zinc finger-like"/>
    <property type="match status" value="3"/>
</dbReference>
<keyword evidence="5 16" id="KW-0863">Zinc-finger</keyword>
<dbReference type="PANTHER" id="PTHR47958">
    <property type="entry name" value="ATP-DEPENDENT RNA HELICASE DBP3"/>
    <property type="match status" value="1"/>
</dbReference>
<evidence type="ECO:0000256" key="7">
    <source>
        <dbReference type="ARBA" id="ARBA00022806"/>
    </source>
</evidence>
<feature type="region of interest" description="Disordered" evidence="18">
    <location>
        <begin position="652"/>
        <end position="672"/>
    </location>
</feature>
<feature type="domain" description="RanBP2-type" evidence="19">
    <location>
        <begin position="670"/>
        <end position="699"/>
    </location>
</feature>
<keyword evidence="4" id="KW-0547">Nucleotide-binding</keyword>
<dbReference type="InterPro" id="IPR036443">
    <property type="entry name" value="Znf_RanBP2_sf"/>
</dbReference>
<protein>
    <recommendedName>
        <fullName evidence="12">ATP-dependent RNA helicase DED1</fullName>
        <ecNumber evidence="1">3.6.4.13</ecNumber>
    </recommendedName>
    <alternativeName>
        <fullName evidence="13">ATP-dependent RNA helicase ded1</fullName>
    </alternativeName>
</protein>
<feature type="short sequence motif" description="Q motif" evidence="17">
    <location>
        <begin position="126"/>
        <end position="154"/>
    </location>
</feature>
<dbReference type="InterPro" id="IPR027417">
    <property type="entry name" value="P-loop_NTPase"/>
</dbReference>
<name>A0A0C9MIE6_9FUNG</name>
<dbReference type="STRING" id="91626.A0A0C9MIE6"/>
<keyword evidence="2" id="KW-0396">Initiation factor</keyword>
<dbReference type="FunFam" id="3.40.50.300:FF:000008">
    <property type="entry name" value="ATP-dependent RNA helicase RhlB"/>
    <property type="match status" value="1"/>
</dbReference>
<feature type="domain" description="RanBP2-type" evidence="19">
    <location>
        <begin position="582"/>
        <end position="611"/>
    </location>
</feature>
<dbReference type="GO" id="GO:0003723">
    <property type="term" value="F:RNA binding"/>
    <property type="evidence" value="ECO:0007669"/>
    <property type="project" value="UniProtKB-KW"/>
</dbReference>
<dbReference type="Pfam" id="PF00271">
    <property type="entry name" value="Helicase_C"/>
    <property type="match status" value="1"/>
</dbReference>
<evidence type="ECO:0000256" key="15">
    <source>
        <dbReference type="ARBA" id="ARBA00047984"/>
    </source>
</evidence>
<evidence type="ECO:0000259" key="21">
    <source>
        <dbReference type="PROSITE" id="PS51194"/>
    </source>
</evidence>
<dbReference type="Gene3D" id="3.40.50.300">
    <property type="entry name" value="P-loop containing nucleotide triphosphate hydrolases"/>
    <property type="match status" value="2"/>
</dbReference>
<keyword evidence="10" id="KW-0694">RNA-binding</keyword>
<feature type="region of interest" description="Disordered" evidence="18">
    <location>
        <begin position="1"/>
        <end position="57"/>
    </location>
</feature>
<evidence type="ECO:0000256" key="11">
    <source>
        <dbReference type="ARBA" id="ARBA00024358"/>
    </source>
</evidence>
<feature type="compositionally biased region" description="Basic and acidic residues" evidence="18">
    <location>
        <begin position="40"/>
        <end position="56"/>
    </location>
</feature>
<dbReference type="Proteomes" id="UP000053815">
    <property type="component" value="Unassembled WGS sequence"/>
</dbReference>
<dbReference type="PROSITE" id="PS01358">
    <property type="entry name" value="ZF_RANBP2_1"/>
    <property type="match status" value="3"/>
</dbReference>
<dbReference type="GO" id="GO:0016787">
    <property type="term" value="F:hydrolase activity"/>
    <property type="evidence" value="ECO:0007669"/>
    <property type="project" value="UniProtKB-KW"/>
</dbReference>
<dbReference type="SUPFAM" id="SSF52540">
    <property type="entry name" value="P-loop containing nucleoside triphosphate hydrolases"/>
    <property type="match status" value="1"/>
</dbReference>
<evidence type="ECO:0000259" key="20">
    <source>
        <dbReference type="PROSITE" id="PS51192"/>
    </source>
</evidence>
<evidence type="ECO:0000259" key="19">
    <source>
        <dbReference type="PROSITE" id="PS50199"/>
    </source>
</evidence>
<dbReference type="OrthoDB" id="196131at2759"/>
<evidence type="ECO:0000256" key="2">
    <source>
        <dbReference type="ARBA" id="ARBA00022540"/>
    </source>
</evidence>
<reference evidence="23" key="1">
    <citation type="submission" date="2014-09" db="EMBL/GenBank/DDBJ databases">
        <title>Draft genome sequence of an oleaginous Mucoromycotina fungus Mucor ambiguus NBRC6742.</title>
        <authorList>
            <person name="Takeda I."/>
            <person name="Yamane N."/>
            <person name="Morita T."/>
            <person name="Tamano K."/>
            <person name="Machida M."/>
            <person name="Baker S."/>
            <person name="Koike H."/>
        </authorList>
    </citation>
    <scope>NUCLEOTIDE SEQUENCE</scope>
    <source>
        <strain evidence="23">NBRC 6742</strain>
    </source>
</reference>
<dbReference type="InterPro" id="IPR014001">
    <property type="entry name" value="Helicase_ATP-bd"/>
</dbReference>
<evidence type="ECO:0000256" key="13">
    <source>
        <dbReference type="ARBA" id="ARBA00024405"/>
    </source>
</evidence>
<evidence type="ECO:0000256" key="6">
    <source>
        <dbReference type="ARBA" id="ARBA00022801"/>
    </source>
</evidence>
<dbReference type="InterPro" id="IPR001650">
    <property type="entry name" value="Helicase_C-like"/>
</dbReference>
<dbReference type="InterPro" id="IPR044763">
    <property type="entry name" value="Ded1/Dbp1_DEADc"/>
</dbReference>
<feature type="domain" description="Helicase ATP-binding" evidence="20">
    <location>
        <begin position="157"/>
        <end position="346"/>
    </location>
</feature>
<feature type="compositionally biased region" description="Pro residues" evidence="18">
    <location>
        <begin position="801"/>
        <end position="815"/>
    </location>
</feature>
<dbReference type="SMART" id="SM00487">
    <property type="entry name" value="DEXDc"/>
    <property type="match status" value="1"/>
</dbReference>
<feature type="compositionally biased region" description="Basic and acidic residues" evidence="18">
    <location>
        <begin position="660"/>
        <end position="672"/>
    </location>
</feature>
<evidence type="ECO:0000256" key="14">
    <source>
        <dbReference type="ARBA" id="ARBA00025161"/>
    </source>
</evidence>
<dbReference type="Gene3D" id="4.10.1060.10">
    <property type="entry name" value="Zinc finger, RanBP2-type"/>
    <property type="match status" value="3"/>
</dbReference>
<dbReference type="Pfam" id="PF00270">
    <property type="entry name" value="DEAD"/>
    <property type="match status" value="1"/>
</dbReference>
<dbReference type="GO" id="GO:0005524">
    <property type="term" value="F:ATP binding"/>
    <property type="evidence" value="ECO:0007669"/>
    <property type="project" value="UniProtKB-KW"/>
</dbReference>
<evidence type="ECO:0000256" key="4">
    <source>
        <dbReference type="ARBA" id="ARBA00022741"/>
    </source>
</evidence>
<evidence type="ECO:0000256" key="1">
    <source>
        <dbReference type="ARBA" id="ARBA00012552"/>
    </source>
</evidence>
<comment type="similarity">
    <text evidence="11">Belongs to the DEAD box helicase family. DDX3/DED1 subfamily.</text>
</comment>
<evidence type="ECO:0000256" key="10">
    <source>
        <dbReference type="ARBA" id="ARBA00022884"/>
    </source>
</evidence>
<keyword evidence="2" id="KW-0648">Protein biosynthesis</keyword>
<evidence type="ECO:0000256" key="9">
    <source>
        <dbReference type="ARBA" id="ARBA00022840"/>
    </source>
</evidence>
<dbReference type="PROSITE" id="PS51195">
    <property type="entry name" value="Q_MOTIF"/>
    <property type="match status" value="1"/>
</dbReference>
<dbReference type="EC" id="3.6.4.13" evidence="1"/>
<dbReference type="Pfam" id="PF00641">
    <property type="entry name" value="Zn_ribbon_RanBP"/>
    <property type="match status" value="3"/>
</dbReference>
<evidence type="ECO:0000256" key="3">
    <source>
        <dbReference type="ARBA" id="ARBA00022723"/>
    </source>
</evidence>
<evidence type="ECO:0000256" key="8">
    <source>
        <dbReference type="ARBA" id="ARBA00022833"/>
    </source>
</evidence>
<comment type="catalytic activity">
    <reaction evidence="15">
        <text>ATP + H2O = ADP + phosphate + H(+)</text>
        <dbReference type="Rhea" id="RHEA:13065"/>
        <dbReference type="ChEBI" id="CHEBI:15377"/>
        <dbReference type="ChEBI" id="CHEBI:15378"/>
        <dbReference type="ChEBI" id="CHEBI:30616"/>
        <dbReference type="ChEBI" id="CHEBI:43474"/>
        <dbReference type="ChEBI" id="CHEBI:456216"/>
        <dbReference type="EC" id="3.6.4.13"/>
    </reaction>
</comment>
<dbReference type="CDD" id="cd17967">
    <property type="entry name" value="DEADc_DDX3_DDX4"/>
    <property type="match status" value="1"/>
</dbReference>
<evidence type="ECO:0000259" key="22">
    <source>
        <dbReference type="PROSITE" id="PS51195"/>
    </source>
</evidence>
<dbReference type="InterPro" id="IPR014014">
    <property type="entry name" value="RNA_helicase_DEAD_Q_motif"/>
</dbReference>
<dbReference type="PROSITE" id="PS50199">
    <property type="entry name" value="ZF_RANBP2_2"/>
    <property type="match status" value="3"/>
</dbReference>
<evidence type="ECO:0000313" key="23">
    <source>
        <dbReference type="EMBL" id="GAN07144.1"/>
    </source>
</evidence>
<evidence type="ECO:0000256" key="17">
    <source>
        <dbReference type="PROSITE-ProRule" id="PRU00552"/>
    </source>
</evidence>
<keyword evidence="6" id="KW-0378">Hydrolase</keyword>
<organism evidence="23">
    <name type="scientific">Mucor ambiguus</name>
    <dbReference type="NCBI Taxonomy" id="91626"/>
    <lineage>
        <taxon>Eukaryota</taxon>
        <taxon>Fungi</taxon>
        <taxon>Fungi incertae sedis</taxon>
        <taxon>Mucoromycota</taxon>
        <taxon>Mucoromycotina</taxon>
        <taxon>Mucoromycetes</taxon>
        <taxon>Mucorales</taxon>
        <taxon>Mucorineae</taxon>
        <taxon>Mucoraceae</taxon>
        <taxon>Mucor</taxon>
    </lineage>
</organism>
<dbReference type="PROSITE" id="PS00039">
    <property type="entry name" value="DEAD_ATP_HELICASE"/>
    <property type="match status" value="1"/>
</dbReference>
<evidence type="ECO:0000313" key="24">
    <source>
        <dbReference type="Proteomes" id="UP000053815"/>
    </source>
</evidence>
<accession>A0A0C9MIE6</accession>